<dbReference type="PANTHER" id="PTHR43229">
    <property type="entry name" value="NODULATION PROTEIN J"/>
    <property type="match status" value="1"/>
</dbReference>
<feature type="transmembrane region" description="Helical" evidence="6">
    <location>
        <begin position="143"/>
        <end position="169"/>
    </location>
</feature>
<feature type="transmembrane region" description="Helical" evidence="6">
    <location>
        <begin position="118"/>
        <end position="137"/>
    </location>
</feature>
<dbReference type="PANTHER" id="PTHR43229:SF2">
    <property type="entry name" value="NODULATION PROTEIN J"/>
    <property type="match status" value="1"/>
</dbReference>
<accession>A0A3N1D4E4</accession>
<comment type="subcellular location">
    <subcellularLocation>
        <location evidence="6">Cell membrane</location>
        <topology evidence="6">Multi-pass membrane protein</topology>
    </subcellularLocation>
    <subcellularLocation>
        <location evidence="1">Membrane</location>
        <topology evidence="1">Multi-pass membrane protein</topology>
    </subcellularLocation>
</comment>
<dbReference type="InterPro" id="IPR000412">
    <property type="entry name" value="ABC_2_transport"/>
</dbReference>
<keyword evidence="3 6" id="KW-1133">Transmembrane helix</keyword>
<evidence type="ECO:0000313" key="9">
    <source>
        <dbReference type="Proteomes" id="UP000272400"/>
    </source>
</evidence>
<organism evidence="8 9">
    <name type="scientific">Actinocorallia herbida</name>
    <dbReference type="NCBI Taxonomy" id="58109"/>
    <lineage>
        <taxon>Bacteria</taxon>
        <taxon>Bacillati</taxon>
        <taxon>Actinomycetota</taxon>
        <taxon>Actinomycetes</taxon>
        <taxon>Streptosporangiales</taxon>
        <taxon>Thermomonosporaceae</taxon>
        <taxon>Actinocorallia</taxon>
    </lineage>
</organism>
<comment type="similarity">
    <text evidence="6">Belongs to the ABC-2 integral membrane protein family.</text>
</comment>
<dbReference type="EMBL" id="RJKE01000001">
    <property type="protein sequence ID" value="ROO88413.1"/>
    <property type="molecule type" value="Genomic_DNA"/>
</dbReference>
<dbReference type="GO" id="GO:0140359">
    <property type="term" value="F:ABC-type transporter activity"/>
    <property type="evidence" value="ECO:0007669"/>
    <property type="project" value="InterPro"/>
</dbReference>
<dbReference type="RefSeq" id="WP_123667658.1">
    <property type="nucleotide sequence ID" value="NZ_RJKE01000001.1"/>
</dbReference>
<evidence type="ECO:0000256" key="4">
    <source>
        <dbReference type="ARBA" id="ARBA00023136"/>
    </source>
</evidence>
<name>A0A3N1D4E4_9ACTN</name>
<keyword evidence="6" id="KW-0813">Transport</keyword>
<feature type="transmembrane region" description="Helical" evidence="6">
    <location>
        <begin position="241"/>
        <end position="262"/>
    </location>
</feature>
<keyword evidence="9" id="KW-1185">Reference proteome</keyword>
<dbReference type="PIRSF" id="PIRSF006648">
    <property type="entry name" value="DrrB"/>
    <property type="match status" value="1"/>
</dbReference>
<evidence type="ECO:0000256" key="1">
    <source>
        <dbReference type="ARBA" id="ARBA00004141"/>
    </source>
</evidence>
<evidence type="ECO:0000313" key="8">
    <source>
        <dbReference type="EMBL" id="ROO88413.1"/>
    </source>
</evidence>
<dbReference type="Pfam" id="PF01061">
    <property type="entry name" value="ABC2_membrane"/>
    <property type="match status" value="1"/>
</dbReference>
<evidence type="ECO:0000256" key="6">
    <source>
        <dbReference type="RuleBase" id="RU361157"/>
    </source>
</evidence>
<dbReference type="InterPro" id="IPR051784">
    <property type="entry name" value="Nod_factor_ABC_transporter"/>
</dbReference>
<evidence type="ECO:0000259" key="7">
    <source>
        <dbReference type="PROSITE" id="PS51012"/>
    </source>
</evidence>
<dbReference type="PROSITE" id="PS51012">
    <property type="entry name" value="ABC_TM2"/>
    <property type="match status" value="1"/>
</dbReference>
<dbReference type="InterPro" id="IPR013525">
    <property type="entry name" value="ABC2_TM"/>
</dbReference>
<dbReference type="GO" id="GO:0043190">
    <property type="term" value="C:ATP-binding cassette (ABC) transporter complex"/>
    <property type="evidence" value="ECO:0007669"/>
    <property type="project" value="InterPro"/>
</dbReference>
<keyword evidence="6" id="KW-1003">Cell membrane</keyword>
<protein>
    <recommendedName>
        <fullName evidence="6">Transport permease protein</fullName>
    </recommendedName>
</protein>
<dbReference type="OrthoDB" id="8988363at2"/>
<dbReference type="GO" id="GO:0046677">
    <property type="term" value="P:response to antibiotic"/>
    <property type="evidence" value="ECO:0007669"/>
    <property type="project" value="UniProtKB-KW"/>
</dbReference>
<dbReference type="Proteomes" id="UP000272400">
    <property type="component" value="Unassembled WGS sequence"/>
</dbReference>
<keyword evidence="5" id="KW-0046">Antibiotic resistance</keyword>
<proteinExistence type="inferred from homology"/>
<dbReference type="AlphaFoldDB" id="A0A3N1D4E4"/>
<feature type="transmembrane region" description="Helical" evidence="6">
    <location>
        <begin position="34"/>
        <end position="54"/>
    </location>
</feature>
<comment type="caution">
    <text evidence="8">The sequence shown here is derived from an EMBL/GenBank/DDBJ whole genome shotgun (WGS) entry which is preliminary data.</text>
</comment>
<dbReference type="InterPro" id="IPR047817">
    <property type="entry name" value="ABC2_TM_bact-type"/>
</dbReference>
<sequence length="267" mass="27108">MTAMTVEARALLADSRTLAGRQLLHWRNRPGAKVFGWLFPVLLMGMFTALLGGAVGGATGGSYLEFVMPGVLTMTVFFGLEGTMLGVASDAARGVSDRLRSLPVSGLAVVAGRSAADLLDSVIAVAVVTATGLAFGWRPDTSWGAVAAAAGLLLLLRAAMLSAGVWLGLRAGDPQTVQTVQVAVWPVLFLSGVFIDTATMPGWLAAVADANPLSATAAALRDLLGAPAAGGTSWSADHAGVLAVVGPVALTALFAPLAATAWRASSR</sequence>
<evidence type="ECO:0000256" key="3">
    <source>
        <dbReference type="ARBA" id="ARBA00022989"/>
    </source>
</evidence>
<keyword evidence="4 6" id="KW-0472">Membrane</keyword>
<evidence type="ECO:0000256" key="5">
    <source>
        <dbReference type="ARBA" id="ARBA00023251"/>
    </source>
</evidence>
<feature type="domain" description="ABC transmembrane type-2" evidence="7">
    <location>
        <begin position="31"/>
        <end position="265"/>
    </location>
</feature>
<feature type="transmembrane region" description="Helical" evidence="6">
    <location>
        <begin position="176"/>
        <end position="195"/>
    </location>
</feature>
<reference evidence="8 9" key="1">
    <citation type="submission" date="2018-11" db="EMBL/GenBank/DDBJ databases">
        <title>Sequencing the genomes of 1000 actinobacteria strains.</title>
        <authorList>
            <person name="Klenk H.-P."/>
        </authorList>
    </citation>
    <scope>NUCLEOTIDE SEQUENCE [LARGE SCALE GENOMIC DNA]</scope>
    <source>
        <strain evidence="8 9">DSM 44254</strain>
    </source>
</reference>
<keyword evidence="2 6" id="KW-0812">Transmembrane</keyword>
<gene>
    <name evidence="8" type="ORF">EDD29_6082</name>
</gene>
<feature type="transmembrane region" description="Helical" evidence="6">
    <location>
        <begin position="66"/>
        <end position="88"/>
    </location>
</feature>
<evidence type="ECO:0000256" key="2">
    <source>
        <dbReference type="ARBA" id="ARBA00022692"/>
    </source>
</evidence>